<accession>A0A645A306</accession>
<evidence type="ECO:0000313" key="1">
    <source>
        <dbReference type="EMBL" id="MPM47108.1"/>
    </source>
</evidence>
<dbReference type="AlphaFoldDB" id="A0A645A306"/>
<comment type="caution">
    <text evidence="1">The sequence shown here is derived from an EMBL/GenBank/DDBJ whole genome shotgun (WGS) entry which is preliminary data.</text>
</comment>
<protein>
    <submittedName>
        <fullName evidence="1">Uncharacterized protein</fullName>
    </submittedName>
</protein>
<dbReference type="EMBL" id="VSSQ01011541">
    <property type="protein sequence ID" value="MPM47108.1"/>
    <property type="molecule type" value="Genomic_DNA"/>
</dbReference>
<reference evidence="1" key="1">
    <citation type="submission" date="2019-08" db="EMBL/GenBank/DDBJ databases">
        <authorList>
            <person name="Kucharzyk K."/>
            <person name="Murdoch R.W."/>
            <person name="Higgins S."/>
            <person name="Loffler F."/>
        </authorList>
    </citation>
    <scope>NUCLEOTIDE SEQUENCE</scope>
</reference>
<gene>
    <name evidence="1" type="ORF">SDC9_93816</name>
</gene>
<name>A0A645A306_9ZZZZ</name>
<sequence>MMLQRYSQSRAKVVEPVAAEGRLRDMPAGLFQRANIAPVFGKEILPQQRLANDRQVEQRIMRDEQTAREIRLNRRPELIQAGLVLNIRRADTVDRNISRVKLIAWVHEIVQPDGVSLAIHADDADGTDRAGITVGRFHVHSGKGIKFVPIK</sequence>
<proteinExistence type="predicted"/>
<organism evidence="1">
    <name type="scientific">bioreactor metagenome</name>
    <dbReference type="NCBI Taxonomy" id="1076179"/>
    <lineage>
        <taxon>unclassified sequences</taxon>
        <taxon>metagenomes</taxon>
        <taxon>ecological metagenomes</taxon>
    </lineage>
</organism>